<keyword evidence="7 11" id="KW-1133">Transmembrane helix</keyword>
<evidence type="ECO:0000256" key="9">
    <source>
        <dbReference type="ARBA" id="ARBA00023170"/>
    </source>
</evidence>
<evidence type="ECO:0000256" key="4">
    <source>
        <dbReference type="ARBA" id="ARBA00022692"/>
    </source>
</evidence>
<dbReference type="GO" id="GO:0007165">
    <property type="term" value="P:signal transduction"/>
    <property type="evidence" value="ECO:0007669"/>
    <property type="project" value="InterPro"/>
</dbReference>
<dbReference type="PROSITE" id="PS51450">
    <property type="entry name" value="LRR"/>
    <property type="match status" value="6"/>
</dbReference>
<evidence type="ECO:0000256" key="8">
    <source>
        <dbReference type="ARBA" id="ARBA00023136"/>
    </source>
</evidence>
<dbReference type="SMART" id="SM00369">
    <property type="entry name" value="LRR_TYP"/>
    <property type="match status" value="18"/>
</dbReference>
<evidence type="ECO:0000256" key="10">
    <source>
        <dbReference type="SAM" id="MobiDB-lite"/>
    </source>
</evidence>
<dbReference type="Gene3D" id="3.40.50.10140">
    <property type="entry name" value="Toll/interleukin-1 receptor homology (TIR) domain"/>
    <property type="match status" value="1"/>
</dbReference>
<proteinExistence type="inferred from homology"/>
<keyword evidence="9" id="KW-0675">Receptor</keyword>
<dbReference type="PANTHER" id="PTHR45712:SF22">
    <property type="entry name" value="INSULIN-LIKE GROWTH FACTOR-BINDING PROTEIN COMPLEX ACID LABILE SUBUNIT"/>
    <property type="match status" value="1"/>
</dbReference>
<feature type="compositionally biased region" description="Low complexity" evidence="10">
    <location>
        <begin position="1142"/>
        <end position="1178"/>
    </location>
</feature>
<dbReference type="Proteomes" id="UP000054776">
    <property type="component" value="Unassembled WGS sequence"/>
</dbReference>
<protein>
    <submittedName>
        <fullName evidence="13">Slit-like protein 3 protein</fullName>
    </submittedName>
</protein>
<sequence>MAAIVVGLEKHHAIAEQLGMAFVTGRPAVGQFSKLISIAVEGRRRWISGRIGRLSLPVPNKPLYSGMLLFQFWKRMFIKNHDMTGGGGGESCYLSSLFIELSRASDSVPMVNMNTDRIGVVGETVVGLMICLLLFLPANKGNNLTTTVAADHHHQQQQQQQEHCPIGCHCLQEPSSQEVKVVCHWPKIASAAVFSTFPAHRMSSLLLQCTEPSGRGRFSRSMFASFDRLRHLSIVDCGNAGELLTFSFTEGLTELKSLHLERLGSVTEVDEDAFVGAKAVEKLALVESGLVQIRRLALCRLGELKVLNLSHNQITNFPQLFASDQGTPDERCSEQQQLVVFDLGYNEIFDISADQMRGLGGLRILNLQHNRLETIGAGVFENLHHLQELNLRGNQLAVVYTLPPGVVHHDLSANRLLTGPVGLDRLTNLQKLNLSANRIETFNLVHSSLDSLRVLDLSRNHLTGFNVVDGVGTAAAAAQMLSNLTTRSSNLQELYLNDNRLEKIDLPVELEMISLRRLDLSRNLLASTFELSGAGLLEHVPALRELYLSGNGIGHLDEDAFVDMHELTSVALDNNRLLEVPAALSVLANLTEVDLSNNRIVHLGPGSLDGPPSLRRLNLSRNGLMQVDRRAFGALSGLQVLDLSYNAIDQLSTSCFDDAVSLRELYLQGNRLSGLQGVLVNLPALRLVDVSSNRLSTLDLGLLPAELERLDAAHNNLRKVTYFIRRSRGWSSKLRYADFANNSLKTLDANSLPLSLQVLNLSSNAIELVTGGLLARGNGTLAVVDLRHNRLHSLSRADLGVGDRPLVGRTEIYLRGNPLRCSCSTSWMLEQWSERLLADRRLLHCSPGSAGTGTEALVDVPAERFLCPYETVCADGCLCCEFEICDCKSVCPAGCQCEHDSRSGSVNRVRCSRAVVPWSIPMQATDILLDGVRLLELSKHAFLGRYKLRRLQLNHTHLHTVSQLAFSRLSALTVLDLSDNRLQRLTGAEFHKLPHLVELYLHRNRLSVVGSKLFEQMTALKVVTLHGNRLHLLPPGLPSLGSLQAVSLAANPWRCDCDDKYLFQRWVAERRRLITDADSLYCQEELQVVGSWNQTTATVVALLPAADGQRTVKINFWPFLELVNSSALCESQADDNSPPVVPKVSVAGAPASSPTTTTPTAAKSTNDTTGSDEGNNNNDDNDNSRLHTALIAVLVLCTVVAGALLTLMLRRMYCARKPTAAGRRSYCRYVHDSTPAKEADDGCSVPPSTQQLLQYDLLVCNSAADQPFVEEALLGRLEEEPPYYRVVSLHRDLTTPTSGTSGEQLLKAFDRSQRVLLLLSDGFVEADWQQPDLRAAYQLLLRDKHRKLVLVVRDRAVPVETDPVLGHYVRTNRCLFWTDPMFWDKLHDAVPSPLPFNVCQSNASQPNNEDYSDMYGTIVPSHFV</sequence>
<evidence type="ECO:0000256" key="2">
    <source>
        <dbReference type="ARBA" id="ARBA00009634"/>
    </source>
</evidence>
<evidence type="ECO:0000256" key="1">
    <source>
        <dbReference type="ARBA" id="ARBA00004479"/>
    </source>
</evidence>
<dbReference type="SUPFAM" id="SSF52200">
    <property type="entry name" value="Toll/Interleukin receptor TIR domain"/>
    <property type="match status" value="1"/>
</dbReference>
<dbReference type="InterPro" id="IPR035897">
    <property type="entry name" value="Toll_tir_struct_dom_sf"/>
</dbReference>
<dbReference type="InterPro" id="IPR001611">
    <property type="entry name" value="Leu-rich_rpt"/>
</dbReference>
<evidence type="ECO:0000256" key="6">
    <source>
        <dbReference type="ARBA" id="ARBA00022737"/>
    </source>
</evidence>
<dbReference type="Pfam" id="PF13855">
    <property type="entry name" value="LRR_8"/>
    <property type="match status" value="4"/>
</dbReference>
<reference evidence="13 14" key="1">
    <citation type="submission" date="2015-01" db="EMBL/GenBank/DDBJ databases">
        <title>Evolution of Trichinella species and genotypes.</title>
        <authorList>
            <person name="Korhonen P.K."/>
            <person name="Edoardo P."/>
            <person name="Giuseppe L.R."/>
            <person name="Gasser R.B."/>
        </authorList>
    </citation>
    <scope>NUCLEOTIDE SEQUENCE [LARGE SCALE GENOMIC DNA]</scope>
    <source>
        <strain evidence="13">ISS3</strain>
    </source>
</reference>
<dbReference type="InParanoid" id="A0A0V1AYZ6"/>
<evidence type="ECO:0000259" key="12">
    <source>
        <dbReference type="PROSITE" id="PS50104"/>
    </source>
</evidence>
<organism evidence="13 14">
    <name type="scientific">Trichinella spiralis</name>
    <name type="common">Trichina worm</name>
    <dbReference type="NCBI Taxonomy" id="6334"/>
    <lineage>
        <taxon>Eukaryota</taxon>
        <taxon>Metazoa</taxon>
        <taxon>Ecdysozoa</taxon>
        <taxon>Nematoda</taxon>
        <taxon>Enoplea</taxon>
        <taxon>Dorylaimia</taxon>
        <taxon>Trichinellida</taxon>
        <taxon>Trichinellidae</taxon>
        <taxon>Trichinella</taxon>
    </lineage>
</organism>
<comment type="similarity">
    <text evidence="2">Belongs to the Toll-like receptor family.</text>
</comment>
<dbReference type="Pfam" id="PF00560">
    <property type="entry name" value="LRR_1"/>
    <property type="match status" value="2"/>
</dbReference>
<dbReference type="InterPro" id="IPR000157">
    <property type="entry name" value="TIR_dom"/>
</dbReference>
<dbReference type="SMART" id="SM00364">
    <property type="entry name" value="LRR_BAC"/>
    <property type="match status" value="7"/>
</dbReference>
<dbReference type="OrthoDB" id="2015831at2759"/>
<dbReference type="PROSITE" id="PS50104">
    <property type="entry name" value="TIR"/>
    <property type="match status" value="1"/>
</dbReference>
<keyword evidence="4 11" id="KW-0812">Transmembrane</keyword>
<evidence type="ECO:0000256" key="11">
    <source>
        <dbReference type="SAM" id="Phobius"/>
    </source>
</evidence>
<evidence type="ECO:0000256" key="3">
    <source>
        <dbReference type="ARBA" id="ARBA00022614"/>
    </source>
</evidence>
<evidence type="ECO:0000313" key="13">
    <source>
        <dbReference type="EMBL" id="KRY29982.1"/>
    </source>
</evidence>
<dbReference type="InterPro" id="IPR032675">
    <property type="entry name" value="LRR_dom_sf"/>
</dbReference>
<keyword evidence="8 11" id="KW-0472">Membrane</keyword>
<dbReference type="PANTHER" id="PTHR45712">
    <property type="entry name" value="AGAP008170-PA"/>
    <property type="match status" value="1"/>
</dbReference>
<dbReference type="SMART" id="SM00082">
    <property type="entry name" value="LRRCT"/>
    <property type="match status" value="2"/>
</dbReference>
<dbReference type="InterPro" id="IPR050333">
    <property type="entry name" value="SLRP"/>
</dbReference>
<feature type="domain" description="TIR" evidence="12">
    <location>
        <begin position="1253"/>
        <end position="1390"/>
    </location>
</feature>
<dbReference type="Gene3D" id="3.80.10.10">
    <property type="entry name" value="Ribonuclease Inhibitor"/>
    <property type="match status" value="5"/>
</dbReference>
<dbReference type="InterPro" id="IPR003591">
    <property type="entry name" value="Leu-rich_rpt_typical-subtyp"/>
</dbReference>
<evidence type="ECO:0000313" key="14">
    <source>
        <dbReference type="Proteomes" id="UP000054776"/>
    </source>
</evidence>
<dbReference type="EMBL" id="JYDH01000154">
    <property type="protein sequence ID" value="KRY29982.1"/>
    <property type="molecule type" value="Genomic_DNA"/>
</dbReference>
<dbReference type="Pfam" id="PF13676">
    <property type="entry name" value="TIR_2"/>
    <property type="match status" value="1"/>
</dbReference>
<keyword evidence="14" id="KW-1185">Reference proteome</keyword>
<keyword evidence="5" id="KW-0732">Signal</keyword>
<keyword evidence="6" id="KW-0677">Repeat</keyword>
<dbReference type="SMART" id="SM00365">
    <property type="entry name" value="LRR_SD22"/>
    <property type="match status" value="10"/>
</dbReference>
<evidence type="ECO:0000256" key="5">
    <source>
        <dbReference type="ARBA" id="ARBA00022729"/>
    </source>
</evidence>
<dbReference type="SUPFAM" id="SSF52058">
    <property type="entry name" value="L domain-like"/>
    <property type="match status" value="4"/>
</dbReference>
<dbReference type="STRING" id="6334.A0A0V1AYZ6"/>
<dbReference type="InterPro" id="IPR000483">
    <property type="entry name" value="Cys-rich_flank_reg_C"/>
</dbReference>
<accession>A0A0V1AYZ6</accession>
<comment type="subcellular location">
    <subcellularLocation>
        <location evidence="1">Membrane</location>
        <topology evidence="1">Single-pass type I membrane protein</topology>
    </subcellularLocation>
</comment>
<name>A0A0V1AYZ6_TRISP</name>
<dbReference type="SMART" id="SM00255">
    <property type="entry name" value="TIR"/>
    <property type="match status" value="1"/>
</dbReference>
<dbReference type="GO" id="GO:0005615">
    <property type="term" value="C:extracellular space"/>
    <property type="evidence" value="ECO:0007669"/>
    <property type="project" value="TreeGrafter"/>
</dbReference>
<keyword evidence="3" id="KW-0433">Leucine-rich repeat</keyword>
<gene>
    <name evidence="13" type="primary">Slit3</name>
    <name evidence="13" type="ORF">T01_7280</name>
</gene>
<evidence type="ECO:0000256" key="7">
    <source>
        <dbReference type="ARBA" id="ARBA00022989"/>
    </source>
</evidence>
<feature type="region of interest" description="Disordered" evidence="10">
    <location>
        <begin position="1134"/>
        <end position="1181"/>
    </location>
</feature>
<dbReference type="GO" id="GO:0016020">
    <property type="term" value="C:membrane"/>
    <property type="evidence" value="ECO:0007669"/>
    <property type="project" value="UniProtKB-SubCell"/>
</dbReference>
<feature type="transmembrane region" description="Helical" evidence="11">
    <location>
        <begin position="1186"/>
        <end position="1209"/>
    </location>
</feature>
<comment type="caution">
    <text evidence="13">The sequence shown here is derived from an EMBL/GenBank/DDBJ whole genome shotgun (WGS) entry which is preliminary data.</text>
</comment>